<gene>
    <name evidence="2" type="ORF">THAPSDRAFT_9270</name>
</gene>
<dbReference type="HOGENOM" id="CLU_033030_0_0_1"/>
<feature type="region of interest" description="Disordered" evidence="1">
    <location>
        <begin position="199"/>
        <end position="226"/>
    </location>
</feature>
<sequence>MNVVKGRGEKSQNTSFDVFVSPPAEDTTTTPASKRCLPALAQGGIYDKGTRGTSRGYDRLKHVVEPPLIDSVKSMTDKGWGVDVYLILGYGPFKPERREMLQNLLPDGVGLEVWEDAIPLFYANSFNKRPKDDQALTLGDHALSRQHRFVLRDKLQYYDFFVCFEDDMKVTADHVLNFLELSDNIHQLYNQALSSEDQLARVSDASPPRSLSRHKPNDGASVGNDVVDDPISVEHIKRLFPGFLRVEVLDRQPDHPLRREGVLNYHQFVKEVEPSPLAFTSDGESLLSPLKCCDENDPPRGKMTANPKMNEVVLWETNIQATGVRKFPSPIGWVAAMPVENRADVGSYWSGYPDTYGKLDMKRPRRIDATIGNQAGFMATRAQIEYFHEVACPGGEPTMAVLCVASFHHMIQVIGKEIHFNDIQWSSGVEAFSFLVNVL</sequence>
<dbReference type="KEGG" id="tps:THAPSDRAFT_9270"/>
<dbReference type="AlphaFoldDB" id="B8CAU7"/>
<organism evidence="2 3">
    <name type="scientific">Thalassiosira pseudonana</name>
    <name type="common">Marine diatom</name>
    <name type="synonym">Cyclotella nana</name>
    <dbReference type="NCBI Taxonomy" id="35128"/>
    <lineage>
        <taxon>Eukaryota</taxon>
        <taxon>Sar</taxon>
        <taxon>Stramenopiles</taxon>
        <taxon>Ochrophyta</taxon>
        <taxon>Bacillariophyta</taxon>
        <taxon>Coscinodiscophyceae</taxon>
        <taxon>Thalassiosirophycidae</taxon>
        <taxon>Thalassiosirales</taxon>
        <taxon>Thalassiosiraceae</taxon>
        <taxon>Thalassiosira</taxon>
    </lineage>
</organism>
<proteinExistence type="predicted"/>
<reference evidence="2 3" key="1">
    <citation type="journal article" date="2004" name="Science">
        <title>The genome of the diatom Thalassiosira pseudonana: ecology, evolution, and metabolism.</title>
        <authorList>
            <person name="Armbrust E.V."/>
            <person name="Berges J.A."/>
            <person name="Bowler C."/>
            <person name="Green B.R."/>
            <person name="Martinez D."/>
            <person name="Putnam N.H."/>
            <person name="Zhou S."/>
            <person name="Allen A.E."/>
            <person name="Apt K.E."/>
            <person name="Bechner M."/>
            <person name="Brzezinski M.A."/>
            <person name="Chaal B.K."/>
            <person name="Chiovitti A."/>
            <person name="Davis A.K."/>
            <person name="Demarest M.S."/>
            <person name="Detter J.C."/>
            <person name="Glavina T."/>
            <person name="Goodstein D."/>
            <person name="Hadi M.Z."/>
            <person name="Hellsten U."/>
            <person name="Hildebrand M."/>
            <person name="Jenkins B.D."/>
            <person name="Jurka J."/>
            <person name="Kapitonov V.V."/>
            <person name="Kroger N."/>
            <person name="Lau W.W."/>
            <person name="Lane T.W."/>
            <person name="Larimer F.W."/>
            <person name="Lippmeier J.C."/>
            <person name="Lucas S."/>
            <person name="Medina M."/>
            <person name="Montsant A."/>
            <person name="Obornik M."/>
            <person name="Parker M.S."/>
            <person name="Palenik B."/>
            <person name="Pazour G.J."/>
            <person name="Richardson P.M."/>
            <person name="Rynearson T.A."/>
            <person name="Saito M.A."/>
            <person name="Schwartz D.C."/>
            <person name="Thamatrakoln K."/>
            <person name="Valentin K."/>
            <person name="Vardi A."/>
            <person name="Wilkerson F.P."/>
            <person name="Rokhsar D.S."/>
        </authorList>
    </citation>
    <scope>NUCLEOTIDE SEQUENCE [LARGE SCALE GENOMIC DNA]</scope>
    <source>
        <strain evidence="2 3">CCMP1335</strain>
    </source>
</reference>
<evidence type="ECO:0000256" key="1">
    <source>
        <dbReference type="SAM" id="MobiDB-lite"/>
    </source>
</evidence>
<feature type="region of interest" description="Disordered" evidence="1">
    <location>
        <begin position="1"/>
        <end position="32"/>
    </location>
</feature>
<protein>
    <submittedName>
        <fullName evidence="2">Uncharacterized protein</fullName>
    </submittedName>
</protein>
<dbReference type="PaxDb" id="35128-Thaps9270"/>
<dbReference type="Proteomes" id="UP000001449">
    <property type="component" value="Chromosome 12"/>
</dbReference>
<dbReference type="EMBL" id="CM000647">
    <property type="protein sequence ID" value="EED89567.1"/>
    <property type="molecule type" value="Genomic_DNA"/>
</dbReference>
<dbReference type="RefSeq" id="XP_002293106.1">
    <property type="nucleotide sequence ID" value="XM_002293070.1"/>
</dbReference>
<evidence type="ECO:0000313" key="2">
    <source>
        <dbReference type="EMBL" id="EED89567.1"/>
    </source>
</evidence>
<evidence type="ECO:0000313" key="3">
    <source>
        <dbReference type="Proteomes" id="UP000001449"/>
    </source>
</evidence>
<dbReference type="OMA" id="KCCDEND"/>
<name>B8CAU7_THAPS</name>
<feature type="compositionally biased region" description="Basic and acidic residues" evidence="1">
    <location>
        <begin position="1"/>
        <end position="10"/>
    </location>
</feature>
<keyword evidence="3" id="KW-1185">Reference proteome</keyword>
<dbReference type="InParanoid" id="B8CAU7"/>
<accession>B8CAU7</accession>
<dbReference type="GeneID" id="7448040"/>
<reference evidence="2 3" key="2">
    <citation type="journal article" date="2008" name="Nature">
        <title>The Phaeodactylum genome reveals the evolutionary history of diatom genomes.</title>
        <authorList>
            <person name="Bowler C."/>
            <person name="Allen A.E."/>
            <person name="Badger J.H."/>
            <person name="Grimwood J."/>
            <person name="Jabbari K."/>
            <person name="Kuo A."/>
            <person name="Maheswari U."/>
            <person name="Martens C."/>
            <person name="Maumus F."/>
            <person name="Otillar R.P."/>
            <person name="Rayko E."/>
            <person name="Salamov A."/>
            <person name="Vandepoele K."/>
            <person name="Beszteri B."/>
            <person name="Gruber A."/>
            <person name="Heijde M."/>
            <person name="Katinka M."/>
            <person name="Mock T."/>
            <person name="Valentin K."/>
            <person name="Verret F."/>
            <person name="Berges J.A."/>
            <person name="Brownlee C."/>
            <person name="Cadoret J.P."/>
            <person name="Chiovitti A."/>
            <person name="Choi C.J."/>
            <person name="Coesel S."/>
            <person name="De Martino A."/>
            <person name="Detter J.C."/>
            <person name="Durkin C."/>
            <person name="Falciatore A."/>
            <person name="Fournet J."/>
            <person name="Haruta M."/>
            <person name="Huysman M.J."/>
            <person name="Jenkins B.D."/>
            <person name="Jiroutova K."/>
            <person name="Jorgensen R.E."/>
            <person name="Joubert Y."/>
            <person name="Kaplan A."/>
            <person name="Kroger N."/>
            <person name="Kroth P.G."/>
            <person name="La Roche J."/>
            <person name="Lindquist E."/>
            <person name="Lommer M."/>
            <person name="Martin-Jezequel V."/>
            <person name="Lopez P.J."/>
            <person name="Lucas S."/>
            <person name="Mangogna M."/>
            <person name="McGinnis K."/>
            <person name="Medlin L.K."/>
            <person name="Montsant A."/>
            <person name="Oudot-Le Secq M.P."/>
            <person name="Napoli C."/>
            <person name="Obornik M."/>
            <person name="Parker M.S."/>
            <person name="Petit J.L."/>
            <person name="Porcel B.M."/>
            <person name="Poulsen N."/>
            <person name="Robison M."/>
            <person name="Rychlewski L."/>
            <person name="Rynearson T.A."/>
            <person name="Schmutz J."/>
            <person name="Shapiro H."/>
            <person name="Siaut M."/>
            <person name="Stanley M."/>
            <person name="Sussman M.R."/>
            <person name="Taylor A.R."/>
            <person name="Vardi A."/>
            <person name="von Dassow P."/>
            <person name="Vyverman W."/>
            <person name="Willis A."/>
            <person name="Wyrwicz L.S."/>
            <person name="Rokhsar D.S."/>
            <person name="Weissenbach J."/>
            <person name="Armbrust E.V."/>
            <person name="Green B.R."/>
            <person name="Van de Peer Y."/>
            <person name="Grigoriev I.V."/>
        </authorList>
    </citation>
    <scope>NUCLEOTIDE SEQUENCE [LARGE SCALE GENOMIC DNA]</scope>
    <source>
        <strain evidence="2 3">CCMP1335</strain>
    </source>
</reference>
<dbReference type="eggNOG" id="ENOG502SD6U">
    <property type="taxonomic scope" value="Eukaryota"/>
</dbReference>